<dbReference type="EMBL" id="JAFBED010000008">
    <property type="protein sequence ID" value="MBM7621478.1"/>
    <property type="molecule type" value="Genomic_DNA"/>
</dbReference>
<evidence type="ECO:0000313" key="2">
    <source>
        <dbReference type="Proteomes" id="UP000737402"/>
    </source>
</evidence>
<gene>
    <name evidence="1" type="ORF">JOC95_003367</name>
</gene>
<keyword evidence="2" id="KW-1185">Reference proteome</keyword>
<evidence type="ECO:0008006" key="3">
    <source>
        <dbReference type="Google" id="ProtNLM"/>
    </source>
</evidence>
<accession>A0ABS2P4E8</accession>
<comment type="caution">
    <text evidence="1">The sequence shown here is derived from an EMBL/GenBank/DDBJ whole genome shotgun (WGS) entry which is preliminary data.</text>
</comment>
<organism evidence="1 2">
    <name type="scientific">Sutcliffiella tianshenii</name>
    <dbReference type="NCBI Taxonomy" id="1463404"/>
    <lineage>
        <taxon>Bacteria</taxon>
        <taxon>Bacillati</taxon>
        <taxon>Bacillota</taxon>
        <taxon>Bacilli</taxon>
        <taxon>Bacillales</taxon>
        <taxon>Bacillaceae</taxon>
        <taxon>Sutcliffiella</taxon>
    </lineage>
</organism>
<evidence type="ECO:0000313" key="1">
    <source>
        <dbReference type="EMBL" id="MBM7621478.1"/>
    </source>
</evidence>
<name>A0ABS2P4E8_9BACI</name>
<reference evidence="1 2" key="1">
    <citation type="submission" date="2021-01" db="EMBL/GenBank/DDBJ databases">
        <title>Genomic Encyclopedia of Type Strains, Phase IV (KMG-IV): sequencing the most valuable type-strain genomes for metagenomic binning, comparative biology and taxonomic classification.</title>
        <authorList>
            <person name="Goeker M."/>
        </authorList>
    </citation>
    <scope>NUCLEOTIDE SEQUENCE [LARGE SCALE GENOMIC DNA]</scope>
    <source>
        <strain evidence="1 2">DSM 25879</strain>
    </source>
</reference>
<proteinExistence type="predicted"/>
<dbReference type="Proteomes" id="UP000737402">
    <property type="component" value="Unassembled WGS sequence"/>
</dbReference>
<sequence>MNLVEKGVMAMDYKKENEHKLTNQAMYLWKNNQEKTVQGFLLFPENIPDIQYIKKLLRHIYMAKETIKMSIWFEGDVIQITGRIQSFRYKANRLTIKDTDKNIYHIRIFDVVEIIRRPQK</sequence>
<protein>
    <recommendedName>
        <fullName evidence="3">YolD-like family protein</fullName>
    </recommendedName>
</protein>